<evidence type="ECO:0000313" key="1">
    <source>
        <dbReference type="EMBL" id="KIK15928.1"/>
    </source>
</evidence>
<proteinExistence type="predicted"/>
<name>A0A0C9Z7S9_9AGAM</name>
<dbReference type="HOGENOM" id="CLU_2134522_0_0_1"/>
<dbReference type="EMBL" id="KN833872">
    <property type="protein sequence ID" value="KIK15928.1"/>
    <property type="molecule type" value="Genomic_DNA"/>
</dbReference>
<gene>
    <name evidence="1" type="ORF">PISMIDRAFT_282464</name>
</gene>
<protein>
    <submittedName>
        <fullName evidence="1">Uncharacterized protein</fullName>
    </submittedName>
</protein>
<dbReference type="Proteomes" id="UP000054018">
    <property type="component" value="Unassembled WGS sequence"/>
</dbReference>
<accession>A0A0C9Z7S9</accession>
<keyword evidence="2" id="KW-1185">Reference proteome</keyword>
<dbReference type="AlphaFoldDB" id="A0A0C9Z7S9"/>
<organism evidence="1 2">
    <name type="scientific">Pisolithus microcarpus 441</name>
    <dbReference type="NCBI Taxonomy" id="765257"/>
    <lineage>
        <taxon>Eukaryota</taxon>
        <taxon>Fungi</taxon>
        <taxon>Dikarya</taxon>
        <taxon>Basidiomycota</taxon>
        <taxon>Agaricomycotina</taxon>
        <taxon>Agaricomycetes</taxon>
        <taxon>Agaricomycetidae</taxon>
        <taxon>Boletales</taxon>
        <taxon>Sclerodermatineae</taxon>
        <taxon>Pisolithaceae</taxon>
        <taxon>Pisolithus</taxon>
    </lineage>
</organism>
<evidence type="ECO:0000313" key="2">
    <source>
        <dbReference type="Proteomes" id="UP000054018"/>
    </source>
</evidence>
<sequence>MKGLVWTGSQAGVDCYLAMACVAPRCLISAIAIQPKSGYPSYPSSLAAADSLGWLTGWQHFNGIVTIRTLRGVHSVLQEVSFGEITGRRLPPNYRNQTLALHTRLLGICKSHN</sequence>
<reference evidence="2" key="2">
    <citation type="submission" date="2015-01" db="EMBL/GenBank/DDBJ databases">
        <title>Evolutionary Origins and Diversification of the Mycorrhizal Mutualists.</title>
        <authorList>
            <consortium name="DOE Joint Genome Institute"/>
            <consortium name="Mycorrhizal Genomics Consortium"/>
            <person name="Kohler A."/>
            <person name="Kuo A."/>
            <person name="Nagy L.G."/>
            <person name="Floudas D."/>
            <person name="Copeland A."/>
            <person name="Barry K.W."/>
            <person name="Cichocki N."/>
            <person name="Veneault-Fourrey C."/>
            <person name="LaButti K."/>
            <person name="Lindquist E.A."/>
            <person name="Lipzen A."/>
            <person name="Lundell T."/>
            <person name="Morin E."/>
            <person name="Murat C."/>
            <person name="Riley R."/>
            <person name="Ohm R."/>
            <person name="Sun H."/>
            <person name="Tunlid A."/>
            <person name="Henrissat B."/>
            <person name="Grigoriev I.V."/>
            <person name="Hibbett D.S."/>
            <person name="Martin F."/>
        </authorList>
    </citation>
    <scope>NUCLEOTIDE SEQUENCE [LARGE SCALE GENOMIC DNA]</scope>
    <source>
        <strain evidence="2">441</strain>
    </source>
</reference>
<reference evidence="1 2" key="1">
    <citation type="submission" date="2014-04" db="EMBL/GenBank/DDBJ databases">
        <authorList>
            <consortium name="DOE Joint Genome Institute"/>
            <person name="Kuo A."/>
            <person name="Kohler A."/>
            <person name="Costa M.D."/>
            <person name="Nagy L.G."/>
            <person name="Floudas D."/>
            <person name="Copeland A."/>
            <person name="Barry K.W."/>
            <person name="Cichocki N."/>
            <person name="Veneault-Fourrey C."/>
            <person name="LaButti K."/>
            <person name="Lindquist E.A."/>
            <person name="Lipzen A."/>
            <person name="Lundell T."/>
            <person name="Morin E."/>
            <person name="Murat C."/>
            <person name="Sun H."/>
            <person name="Tunlid A."/>
            <person name="Henrissat B."/>
            <person name="Grigoriev I.V."/>
            <person name="Hibbett D.S."/>
            <person name="Martin F."/>
            <person name="Nordberg H.P."/>
            <person name="Cantor M.N."/>
            <person name="Hua S.X."/>
        </authorList>
    </citation>
    <scope>NUCLEOTIDE SEQUENCE [LARGE SCALE GENOMIC DNA]</scope>
    <source>
        <strain evidence="1 2">441</strain>
    </source>
</reference>